<dbReference type="InterPro" id="IPR027417">
    <property type="entry name" value="P-loop_NTPase"/>
</dbReference>
<dbReference type="InterPro" id="IPR050173">
    <property type="entry name" value="ABC_transporter_C-like"/>
</dbReference>
<dbReference type="InterPro" id="IPR044746">
    <property type="entry name" value="ABCC_6TM_D1"/>
</dbReference>
<gene>
    <name evidence="13" type="ORF">LRAMOSA01971</name>
</gene>
<feature type="compositionally biased region" description="Basic and acidic residues" evidence="9">
    <location>
        <begin position="454"/>
        <end position="463"/>
    </location>
</feature>
<feature type="domain" description="ABC transmembrane type-1" evidence="12">
    <location>
        <begin position="508"/>
        <end position="786"/>
    </location>
</feature>
<dbReference type="PANTHER" id="PTHR24223:SF443">
    <property type="entry name" value="MULTIDRUG-RESISTANCE LIKE PROTEIN 1, ISOFORM I"/>
    <property type="match status" value="1"/>
</dbReference>
<evidence type="ECO:0000256" key="6">
    <source>
        <dbReference type="ARBA" id="ARBA00022840"/>
    </source>
</evidence>
<keyword evidence="3 10" id="KW-0812">Transmembrane</keyword>
<feature type="domain" description="ABC transporter" evidence="11">
    <location>
        <begin position="820"/>
        <end position="1046"/>
    </location>
</feature>
<feature type="domain" description="ABC transporter" evidence="11">
    <location>
        <begin position="245"/>
        <end position="447"/>
    </location>
</feature>
<feature type="transmembrane region" description="Helical" evidence="10">
    <location>
        <begin position="45"/>
        <end position="66"/>
    </location>
</feature>
<dbReference type="SUPFAM" id="SSF52540">
    <property type="entry name" value="P-loop containing nucleoside triphosphate hydrolases"/>
    <property type="match status" value="2"/>
</dbReference>
<keyword evidence="2" id="KW-0813">Transport</keyword>
<feature type="region of interest" description="Disordered" evidence="9">
    <location>
        <begin position="454"/>
        <end position="489"/>
    </location>
</feature>
<dbReference type="InterPro" id="IPR036640">
    <property type="entry name" value="ABC1_TM_sf"/>
</dbReference>
<dbReference type="Pfam" id="PF00664">
    <property type="entry name" value="ABC_membrane"/>
    <property type="match status" value="2"/>
</dbReference>
<dbReference type="GO" id="GO:0005524">
    <property type="term" value="F:ATP binding"/>
    <property type="evidence" value="ECO:0007669"/>
    <property type="project" value="UniProtKB-KW"/>
</dbReference>
<keyword evidence="7 10" id="KW-1133">Transmembrane helix</keyword>
<keyword evidence="8 10" id="KW-0472">Membrane</keyword>
<feature type="transmembrane region" description="Helical" evidence="10">
    <location>
        <begin position="72"/>
        <end position="94"/>
    </location>
</feature>
<evidence type="ECO:0000256" key="8">
    <source>
        <dbReference type="ARBA" id="ARBA00023136"/>
    </source>
</evidence>
<keyword evidence="4" id="KW-0677">Repeat</keyword>
<evidence type="ECO:0000256" key="7">
    <source>
        <dbReference type="ARBA" id="ARBA00022989"/>
    </source>
</evidence>
<evidence type="ECO:0000256" key="1">
    <source>
        <dbReference type="ARBA" id="ARBA00004127"/>
    </source>
</evidence>
<feature type="transmembrane region" description="Helical" evidence="10">
    <location>
        <begin position="732"/>
        <end position="752"/>
    </location>
</feature>
<evidence type="ECO:0000256" key="4">
    <source>
        <dbReference type="ARBA" id="ARBA00022737"/>
    </source>
</evidence>
<dbReference type="GO" id="GO:0016887">
    <property type="term" value="F:ATP hydrolysis activity"/>
    <property type="evidence" value="ECO:0007669"/>
    <property type="project" value="InterPro"/>
</dbReference>
<dbReference type="PROSITE" id="PS50929">
    <property type="entry name" value="ABC_TM1F"/>
    <property type="match status" value="2"/>
</dbReference>
<dbReference type="OrthoDB" id="2239759at2759"/>
<evidence type="ECO:0000256" key="3">
    <source>
        <dbReference type="ARBA" id="ARBA00022692"/>
    </source>
</evidence>
<dbReference type="SUPFAM" id="SSF90123">
    <property type="entry name" value="ABC transporter transmembrane region"/>
    <property type="match status" value="2"/>
</dbReference>
<sequence length="1046" mass="118276">MMGMSIFQSLATSIYHKVLAPKSKHNETNEVTNLVLKDAQRIKEACNYVHMVWSTPLQILSIFAALQYILSIHVWIGLGVIVLIVPINMLLGFFMRKWRMKQISYKQKRMKLLSSVLDGIKTIKLYAWESAFAQKISAIRNQLELGMLKKTGAAAATESSITNSVIFLVSLLVFILYASSTSAPITSDKIFVCLSLFRLLQYPCSTFPNAIHAVRRASTSMKRIHQYLIAHEIDQQQHVTHDNYRRMSDWTSNTPMIEMNQVKVPGINNSINLQIRKGEIIGVVGHSSAILDAILGNLSDGHMTVRGSIAYIPRTPWVMQDASLCDNIVFGHRWEPDFYRSVLSLCELSHDAIPSQHAMKVSLARALYCRADIYVFDDPSCLERQLFQRIVLGILRNRTRVVATRSFSHLYQLNRVLMISTTGEIVMDGSFGELMSKHHATLYHIMASADHQTKENSHQDIRQHAATTPSPIAKHVDDDDDDNGDGKENQSSTLLSTYIKACSMPGVIAVIVFQVLAQLAQVSSSIWLQAWDSYSDNTFYYLSIYTILGSSCMLLEWVKALLLWVYCVARSAVNLHTHMLYGVLRSPLTFFQSTTTDMILSRFNQDQEIADRLLPKMIYTNLRIMALLATTTAVIACSTPFFLLTVIPLGFLFIYLQRLYIACDRQLKRLDHESKSALYIHLAESTLGASTIRAYHKQHWFNGEYLERLNDVQRVHFASVACNRWLAVRIEILGSMVMFAAAILAVIAVVYVPSVDVGLVGMSLFYALDIPQSLTWALRSYCEIELHNESLERIQEYTELPTEGFDDSRMTPVPLHPAWPTSGNIDFRHYTTDLLHNISLSIQSGETISIIGDDKYTFSQSLFQLEGIPPLSGSIHVDGVDITNLDVHHLRSRIAWVGPEDENAFFSGTIRENLDPLKSRSDLTLWDTLASVRLEIKSGWDASIEEQHFTAGEKYLFGLARALLRRPRIVVIEDPSDKVDTETVDLIDQIIREHFDNCTVLMITQRLDAITESDRVLVVDNGVMVDFTTPQHLLKHKGSFADSYLC</sequence>
<feature type="domain" description="ABC transmembrane type-1" evidence="12">
    <location>
        <begin position="1"/>
        <end position="216"/>
    </location>
</feature>
<evidence type="ECO:0000256" key="2">
    <source>
        <dbReference type="ARBA" id="ARBA00022448"/>
    </source>
</evidence>
<accession>A0A077WMU2</accession>
<dbReference type="InterPro" id="IPR003439">
    <property type="entry name" value="ABC_transporter-like_ATP-bd"/>
</dbReference>
<dbReference type="Gene3D" id="1.20.1560.10">
    <property type="entry name" value="ABC transporter type 1, transmembrane domain"/>
    <property type="match status" value="2"/>
</dbReference>
<evidence type="ECO:0000256" key="9">
    <source>
        <dbReference type="SAM" id="MobiDB-lite"/>
    </source>
</evidence>
<dbReference type="FunFam" id="1.20.1560.10:FF:000013">
    <property type="entry name" value="ABC transporter C family member 2"/>
    <property type="match status" value="1"/>
</dbReference>
<dbReference type="GO" id="GO:0000329">
    <property type="term" value="C:fungal-type vacuole membrane"/>
    <property type="evidence" value="ECO:0007669"/>
    <property type="project" value="UniProtKB-ARBA"/>
</dbReference>
<evidence type="ECO:0000259" key="12">
    <source>
        <dbReference type="PROSITE" id="PS50929"/>
    </source>
</evidence>
<dbReference type="EMBL" id="LK023324">
    <property type="protein sequence ID" value="CDS08022.1"/>
    <property type="molecule type" value="Genomic_DNA"/>
</dbReference>
<evidence type="ECO:0000256" key="5">
    <source>
        <dbReference type="ARBA" id="ARBA00022741"/>
    </source>
</evidence>
<name>A0A077WMU2_9FUNG</name>
<dbReference type="InterPro" id="IPR044726">
    <property type="entry name" value="ABCC_6TM_D2"/>
</dbReference>
<feature type="transmembrane region" description="Helical" evidence="10">
    <location>
        <begin position="624"/>
        <end position="656"/>
    </location>
</feature>
<evidence type="ECO:0000259" key="11">
    <source>
        <dbReference type="PROSITE" id="PS50893"/>
    </source>
</evidence>
<dbReference type="InterPro" id="IPR011527">
    <property type="entry name" value="ABC1_TM_dom"/>
</dbReference>
<evidence type="ECO:0000256" key="10">
    <source>
        <dbReference type="SAM" id="Phobius"/>
    </source>
</evidence>
<dbReference type="CDD" id="cd18579">
    <property type="entry name" value="ABC_6TM_ABCC_D1"/>
    <property type="match status" value="1"/>
</dbReference>
<dbReference type="AlphaFoldDB" id="A0A077WMU2"/>
<keyword evidence="5" id="KW-0547">Nucleotide-binding</keyword>
<dbReference type="GO" id="GO:0012505">
    <property type="term" value="C:endomembrane system"/>
    <property type="evidence" value="ECO:0007669"/>
    <property type="project" value="UniProtKB-SubCell"/>
</dbReference>
<dbReference type="Pfam" id="PF00005">
    <property type="entry name" value="ABC_tran"/>
    <property type="match status" value="1"/>
</dbReference>
<dbReference type="CDD" id="cd18580">
    <property type="entry name" value="ABC_6TM_ABCC_D2"/>
    <property type="match status" value="1"/>
</dbReference>
<comment type="subcellular location">
    <subcellularLocation>
        <location evidence="1">Endomembrane system</location>
        <topology evidence="1">Multi-pass membrane protein</topology>
    </subcellularLocation>
</comment>
<dbReference type="Gene3D" id="3.40.50.300">
    <property type="entry name" value="P-loop containing nucleotide triphosphate hydrolases"/>
    <property type="match status" value="2"/>
</dbReference>
<feature type="transmembrane region" description="Helical" evidence="10">
    <location>
        <begin position="160"/>
        <end position="179"/>
    </location>
</feature>
<evidence type="ECO:0000313" key="13">
    <source>
        <dbReference type="EMBL" id="CDS08022.1"/>
    </source>
</evidence>
<dbReference type="PROSITE" id="PS50893">
    <property type="entry name" value="ABC_TRANSPORTER_2"/>
    <property type="match status" value="2"/>
</dbReference>
<dbReference type="PANTHER" id="PTHR24223">
    <property type="entry name" value="ATP-BINDING CASSETTE SUB-FAMILY C"/>
    <property type="match status" value="1"/>
</dbReference>
<reference evidence="13" key="1">
    <citation type="journal article" date="2014" name="Genome Announc.">
        <title>De novo whole-genome sequence and genome annotation of Lichtheimia ramosa.</title>
        <authorList>
            <person name="Linde J."/>
            <person name="Schwartze V."/>
            <person name="Binder U."/>
            <person name="Lass-Florl C."/>
            <person name="Voigt K."/>
            <person name="Horn F."/>
        </authorList>
    </citation>
    <scope>NUCLEOTIDE SEQUENCE</scope>
    <source>
        <strain evidence="13">JMRC FSU:6197</strain>
    </source>
</reference>
<evidence type="ECO:0008006" key="14">
    <source>
        <dbReference type="Google" id="ProtNLM"/>
    </source>
</evidence>
<organism evidence="13">
    <name type="scientific">Lichtheimia ramosa</name>
    <dbReference type="NCBI Taxonomy" id="688394"/>
    <lineage>
        <taxon>Eukaryota</taxon>
        <taxon>Fungi</taxon>
        <taxon>Fungi incertae sedis</taxon>
        <taxon>Mucoromycota</taxon>
        <taxon>Mucoromycotina</taxon>
        <taxon>Mucoromycetes</taxon>
        <taxon>Mucorales</taxon>
        <taxon>Lichtheimiaceae</taxon>
        <taxon>Lichtheimia</taxon>
    </lineage>
</organism>
<protein>
    <recommendedName>
        <fullName evidence="14">ABC transmembrane type-1 domain-containing protein</fullName>
    </recommendedName>
</protein>
<keyword evidence="6" id="KW-0067">ATP-binding</keyword>
<dbReference type="GO" id="GO:0140359">
    <property type="term" value="F:ABC-type transporter activity"/>
    <property type="evidence" value="ECO:0007669"/>
    <property type="project" value="InterPro"/>
</dbReference>
<proteinExistence type="predicted"/>